<protein>
    <submittedName>
        <fullName evidence="2">Uncharacterized protein</fullName>
    </submittedName>
</protein>
<reference evidence="2 3" key="1">
    <citation type="submission" date="2016-04" db="EMBL/GenBank/DDBJ databases">
        <title>A degradative enzymes factory behind the ericoid mycorrhizal symbiosis.</title>
        <authorList>
            <consortium name="DOE Joint Genome Institute"/>
            <person name="Martino E."/>
            <person name="Morin E."/>
            <person name="Grelet G."/>
            <person name="Kuo A."/>
            <person name="Kohler A."/>
            <person name="Daghino S."/>
            <person name="Barry K."/>
            <person name="Choi C."/>
            <person name="Cichocki N."/>
            <person name="Clum A."/>
            <person name="Copeland A."/>
            <person name="Hainaut M."/>
            <person name="Haridas S."/>
            <person name="Labutti K."/>
            <person name="Lindquist E."/>
            <person name="Lipzen A."/>
            <person name="Khouja H.-R."/>
            <person name="Murat C."/>
            <person name="Ohm R."/>
            <person name="Olson A."/>
            <person name="Spatafora J."/>
            <person name="Veneault-Fourrey C."/>
            <person name="Henrissat B."/>
            <person name="Grigoriev I."/>
            <person name="Martin F."/>
            <person name="Perotto S."/>
        </authorList>
    </citation>
    <scope>NUCLEOTIDE SEQUENCE [LARGE SCALE GENOMIC DNA]</scope>
    <source>
        <strain evidence="2 3">F</strain>
    </source>
</reference>
<dbReference type="Proteomes" id="UP000235786">
    <property type="component" value="Unassembled WGS sequence"/>
</dbReference>
<gene>
    <name evidence="2" type="ORF">L207DRAFT_265159</name>
</gene>
<organism evidence="2 3">
    <name type="scientific">Hyaloscypha variabilis (strain UAMH 11265 / GT02V1 / F)</name>
    <name type="common">Meliniomyces variabilis</name>
    <dbReference type="NCBI Taxonomy" id="1149755"/>
    <lineage>
        <taxon>Eukaryota</taxon>
        <taxon>Fungi</taxon>
        <taxon>Dikarya</taxon>
        <taxon>Ascomycota</taxon>
        <taxon>Pezizomycotina</taxon>
        <taxon>Leotiomycetes</taxon>
        <taxon>Helotiales</taxon>
        <taxon>Hyaloscyphaceae</taxon>
        <taxon>Hyaloscypha</taxon>
        <taxon>Hyaloscypha variabilis</taxon>
    </lineage>
</organism>
<accession>A0A2J6QRL7</accession>
<proteinExistence type="predicted"/>
<name>A0A2J6QRL7_HYAVF</name>
<dbReference type="EMBL" id="KZ613981">
    <property type="protein sequence ID" value="PMD28908.1"/>
    <property type="molecule type" value="Genomic_DNA"/>
</dbReference>
<evidence type="ECO:0000313" key="3">
    <source>
        <dbReference type="Proteomes" id="UP000235786"/>
    </source>
</evidence>
<feature type="region of interest" description="Disordered" evidence="1">
    <location>
        <begin position="116"/>
        <end position="152"/>
    </location>
</feature>
<feature type="region of interest" description="Disordered" evidence="1">
    <location>
        <begin position="1"/>
        <end position="68"/>
    </location>
</feature>
<keyword evidence="3" id="KW-1185">Reference proteome</keyword>
<dbReference type="AlphaFoldDB" id="A0A2J6QRL7"/>
<evidence type="ECO:0000313" key="2">
    <source>
        <dbReference type="EMBL" id="PMD28908.1"/>
    </source>
</evidence>
<feature type="compositionally biased region" description="Polar residues" evidence="1">
    <location>
        <begin position="28"/>
        <end position="39"/>
    </location>
</feature>
<feature type="compositionally biased region" description="Polar residues" evidence="1">
    <location>
        <begin position="7"/>
        <end position="18"/>
    </location>
</feature>
<sequence length="282" mass="30559">MKHSRSPNDSAKNSSASPDSRGPPPEPTSSFRSSYSTGPFSLREEPSDSVTDLDGWTAESSDSESDDEELNVIQLLDIRLVSVLSGDLDLAARLIPKIHNLLESEIHAEIPDFTDSTIQDHTSHQGGGANKGKQRASGSSSSGRSNRIGFPAPLKESMDVTRGVRMEVVRGAIRARNPDGNPAGILVHPETAIRGIRVMARTEAILIRSVAVPQLILIETLVIQVIQETSLWRKTFLVIPSLHAIFRSVIISNTDPGTRNMQCVPVVAWKSYVVSSKATDCS</sequence>
<evidence type="ECO:0000256" key="1">
    <source>
        <dbReference type="SAM" id="MobiDB-lite"/>
    </source>
</evidence>